<organism evidence="1 2">
    <name type="scientific">Prosthecobacter dejongeii</name>
    <dbReference type="NCBI Taxonomy" id="48465"/>
    <lineage>
        <taxon>Bacteria</taxon>
        <taxon>Pseudomonadati</taxon>
        <taxon>Verrucomicrobiota</taxon>
        <taxon>Verrucomicrobiia</taxon>
        <taxon>Verrucomicrobiales</taxon>
        <taxon>Verrucomicrobiaceae</taxon>
        <taxon>Prosthecobacter</taxon>
    </lineage>
</organism>
<gene>
    <name evidence="1" type="ORF">HNQ64_004711</name>
</gene>
<dbReference type="RefSeq" id="WP_184212972.1">
    <property type="nucleotide sequence ID" value="NZ_JACHIF010000013.1"/>
</dbReference>
<dbReference type="Proteomes" id="UP000534294">
    <property type="component" value="Unassembled WGS sequence"/>
</dbReference>
<accession>A0A7W8DSE9</accession>
<protein>
    <recommendedName>
        <fullName evidence="3">BON domain-containing protein</fullName>
    </recommendedName>
</protein>
<reference evidence="1 2" key="1">
    <citation type="submission" date="2020-08" db="EMBL/GenBank/DDBJ databases">
        <title>Genomic Encyclopedia of Type Strains, Phase IV (KMG-IV): sequencing the most valuable type-strain genomes for metagenomic binning, comparative biology and taxonomic classification.</title>
        <authorList>
            <person name="Goeker M."/>
        </authorList>
    </citation>
    <scope>NUCLEOTIDE SEQUENCE [LARGE SCALE GENOMIC DNA]</scope>
    <source>
        <strain evidence="1 2">DSM 12251</strain>
    </source>
</reference>
<evidence type="ECO:0008006" key="3">
    <source>
        <dbReference type="Google" id="ProtNLM"/>
    </source>
</evidence>
<sequence>MSRTRWLIASLWLLLFWLIAGAVWLPALQRDLESASASLFKDVPTGYSAVQVEFSGQQATLTGKVRHESEKAEIEKVITHRLRTLSWLGRGLNPVASVHSHIEVVPYPSGWLMIAAQGARAIVQGTLATEYEARDVSRLLEESWAKERGRLTSQIKTDPARFDEAPSVQTTLNRLPPPRLQGSGDAAQIHLTRLGSSWERLTLDAPDELLRQQFSTYPISQEEWQSIIQPAITRTRQYQETERLRLAEAEKQRQLSPPHILLAARDQRLLLRGEIATLKIKRELLNTVITAFPDWRVLDDLRVNDQRRAVADFGPITTALLPQIGEGATGKSLALGLSGSAWQFVDWQVGGEAQPWRDLLPADLPPSLLQEDSRMVTQWLQGNAQGIPTLPIPAQPSFLTLTLLPGKVILAGQLAEEGLRTRLIEAARQTYGSNAVIFTEALLARGTCEPTADVEQTVRSLPALPSETEAPILAFALPGQVWKQRPASPDILTPGALTKSGLTPSGFPATMAEDTFAAEAYDHLRHHWRKPPSASAQQNPSR</sequence>
<comment type="caution">
    <text evidence="1">The sequence shown here is derived from an EMBL/GenBank/DDBJ whole genome shotgun (WGS) entry which is preliminary data.</text>
</comment>
<evidence type="ECO:0000313" key="1">
    <source>
        <dbReference type="EMBL" id="MBB5040427.1"/>
    </source>
</evidence>
<proteinExistence type="predicted"/>
<keyword evidence="2" id="KW-1185">Reference proteome</keyword>
<name>A0A7W8DSE9_9BACT</name>
<dbReference type="EMBL" id="JACHIF010000013">
    <property type="protein sequence ID" value="MBB5040427.1"/>
    <property type="molecule type" value="Genomic_DNA"/>
</dbReference>
<dbReference type="AlphaFoldDB" id="A0A7W8DSE9"/>
<evidence type="ECO:0000313" key="2">
    <source>
        <dbReference type="Proteomes" id="UP000534294"/>
    </source>
</evidence>